<evidence type="ECO:0000313" key="2">
    <source>
        <dbReference type="EMBL" id="KAJ8959859.1"/>
    </source>
</evidence>
<name>A0AAV8Z6U6_9CUCU</name>
<protein>
    <submittedName>
        <fullName evidence="2">Uncharacterized protein</fullName>
    </submittedName>
</protein>
<feature type="region of interest" description="Disordered" evidence="1">
    <location>
        <begin position="1"/>
        <end position="30"/>
    </location>
</feature>
<keyword evidence="3" id="KW-1185">Reference proteome</keyword>
<organism evidence="2 3">
    <name type="scientific">Aromia moschata</name>
    <dbReference type="NCBI Taxonomy" id="1265417"/>
    <lineage>
        <taxon>Eukaryota</taxon>
        <taxon>Metazoa</taxon>
        <taxon>Ecdysozoa</taxon>
        <taxon>Arthropoda</taxon>
        <taxon>Hexapoda</taxon>
        <taxon>Insecta</taxon>
        <taxon>Pterygota</taxon>
        <taxon>Neoptera</taxon>
        <taxon>Endopterygota</taxon>
        <taxon>Coleoptera</taxon>
        <taxon>Polyphaga</taxon>
        <taxon>Cucujiformia</taxon>
        <taxon>Chrysomeloidea</taxon>
        <taxon>Cerambycidae</taxon>
        <taxon>Cerambycinae</taxon>
        <taxon>Callichromatini</taxon>
        <taxon>Aromia</taxon>
    </lineage>
</organism>
<evidence type="ECO:0000256" key="1">
    <source>
        <dbReference type="SAM" id="MobiDB-lite"/>
    </source>
</evidence>
<gene>
    <name evidence="2" type="ORF">NQ318_011592</name>
</gene>
<comment type="caution">
    <text evidence="2">The sequence shown here is derived from an EMBL/GenBank/DDBJ whole genome shotgun (WGS) entry which is preliminary data.</text>
</comment>
<accession>A0AAV8Z6U6</accession>
<evidence type="ECO:0000313" key="3">
    <source>
        <dbReference type="Proteomes" id="UP001162162"/>
    </source>
</evidence>
<proteinExistence type="predicted"/>
<feature type="compositionally biased region" description="Polar residues" evidence="1">
    <location>
        <begin position="7"/>
        <end position="20"/>
    </location>
</feature>
<dbReference type="EMBL" id="JAPWTK010000011">
    <property type="protein sequence ID" value="KAJ8959859.1"/>
    <property type="molecule type" value="Genomic_DNA"/>
</dbReference>
<reference evidence="2" key="1">
    <citation type="journal article" date="2023" name="Insect Mol. Biol.">
        <title>Genome sequencing provides insights into the evolution of gene families encoding plant cell wall-degrading enzymes in longhorned beetles.</title>
        <authorList>
            <person name="Shin N.R."/>
            <person name="Okamura Y."/>
            <person name="Kirsch R."/>
            <person name="Pauchet Y."/>
        </authorList>
    </citation>
    <scope>NUCLEOTIDE SEQUENCE</scope>
    <source>
        <strain evidence="2">AMC_N1</strain>
    </source>
</reference>
<dbReference type="Proteomes" id="UP001162162">
    <property type="component" value="Unassembled WGS sequence"/>
</dbReference>
<dbReference type="AlphaFoldDB" id="A0AAV8Z6U6"/>
<sequence length="84" mass="9662">MKRHTLKQFTENSTIHSETTSNKRKQMPHPRLYGTRTRHWFILASQEHPIALTPVAFSRNNPFYGLVISGTPLIPTHAITAIRI</sequence>